<keyword evidence="15" id="KW-0449">Lipoprotein</keyword>
<dbReference type="PANTHER" id="PTHR20859:SF22">
    <property type="entry name" value="TISSUE FACTOR"/>
    <property type="match status" value="1"/>
</dbReference>
<evidence type="ECO:0000313" key="20">
    <source>
        <dbReference type="Proteomes" id="UP000186698"/>
    </source>
</evidence>
<evidence type="ECO:0000256" key="1">
    <source>
        <dbReference type="ARBA" id="ARBA00002201"/>
    </source>
</evidence>
<keyword evidence="8 18" id="KW-0732">Signal</keyword>
<evidence type="ECO:0000313" key="21">
    <source>
        <dbReference type="RefSeq" id="XP_018115185.1"/>
    </source>
</evidence>
<evidence type="ECO:0000256" key="13">
    <source>
        <dbReference type="ARBA" id="ARBA00023157"/>
    </source>
</evidence>
<keyword evidence="7" id="KW-0356">Hemostasis</keyword>
<accession>A0A8J0V031</accession>
<gene>
    <name evidence="21 22" type="primary">f3.S</name>
    <name evidence="21" type="synonym">f3</name>
</gene>
<dbReference type="RefSeq" id="XP_018115185.1">
    <property type="nucleotide sequence ID" value="XM_018259696.2"/>
</dbReference>
<evidence type="ECO:0000256" key="10">
    <source>
        <dbReference type="ARBA" id="ARBA00023084"/>
    </source>
</evidence>
<dbReference type="SUPFAM" id="SSF49265">
    <property type="entry name" value="Fibronectin type III"/>
    <property type="match status" value="2"/>
</dbReference>
<keyword evidence="14" id="KW-0325">Glycoprotein</keyword>
<dbReference type="InterPro" id="IPR036116">
    <property type="entry name" value="FN3_sf"/>
</dbReference>
<dbReference type="FunFam" id="2.60.40.10:FF:000899">
    <property type="entry name" value="Tissue factor"/>
    <property type="match status" value="1"/>
</dbReference>
<evidence type="ECO:0000256" key="17">
    <source>
        <dbReference type="SAM" id="Phobius"/>
    </source>
</evidence>
<feature type="chain" id="PRO_5035240134" description="Tissue factor" evidence="18">
    <location>
        <begin position="21"/>
        <end position="284"/>
    </location>
</feature>
<protein>
    <recommendedName>
        <fullName evidence="5">Tissue factor</fullName>
    </recommendedName>
    <alternativeName>
        <fullName evidence="16">Coagulation factor III</fullName>
    </alternativeName>
</protein>
<dbReference type="Proteomes" id="UP000186698">
    <property type="component" value="Chromosome 4S"/>
</dbReference>
<dbReference type="GO" id="GO:0005886">
    <property type="term" value="C:plasma membrane"/>
    <property type="evidence" value="ECO:0000318"/>
    <property type="project" value="GO_Central"/>
</dbReference>
<comment type="subcellular location">
    <subcellularLocation>
        <location evidence="2">Membrane</location>
        <topology evidence="2">Single-pass type I membrane protein</topology>
    </subcellularLocation>
</comment>
<dbReference type="Pfam" id="PF01108">
    <property type="entry name" value="Tissue_fac"/>
    <property type="match status" value="1"/>
</dbReference>
<dbReference type="GO" id="GO:0004896">
    <property type="term" value="F:cytokine receptor activity"/>
    <property type="evidence" value="ECO:0000318"/>
    <property type="project" value="GO_Central"/>
</dbReference>
<name>A0A8J0V031_XENLA</name>
<feature type="signal peptide" evidence="18">
    <location>
        <begin position="1"/>
        <end position="20"/>
    </location>
</feature>
<evidence type="ECO:0000256" key="5">
    <source>
        <dbReference type="ARBA" id="ARBA00018722"/>
    </source>
</evidence>
<dbReference type="AlphaFoldDB" id="A0A8J0V031"/>
<dbReference type="CTD" id="495522"/>
<keyword evidence="9 17" id="KW-1133">Transmembrane helix</keyword>
<proteinExistence type="inferred from homology"/>
<reference evidence="21" key="1">
    <citation type="submission" date="2025-08" db="UniProtKB">
        <authorList>
            <consortium name="RefSeq"/>
        </authorList>
    </citation>
    <scope>IDENTIFICATION</scope>
    <source>
        <strain evidence="21">J_2021</strain>
        <tissue evidence="21">Erythrocytes</tissue>
    </source>
</reference>
<dbReference type="Pfam" id="PF09294">
    <property type="entry name" value="Interfer-bind"/>
    <property type="match status" value="1"/>
</dbReference>
<evidence type="ECO:0000256" key="6">
    <source>
        <dbReference type="ARBA" id="ARBA00022692"/>
    </source>
</evidence>
<dbReference type="InterPro" id="IPR013783">
    <property type="entry name" value="Ig-like_fold"/>
</dbReference>
<dbReference type="InterPro" id="IPR003961">
    <property type="entry name" value="FN3_dom"/>
</dbReference>
<evidence type="ECO:0000256" key="15">
    <source>
        <dbReference type="ARBA" id="ARBA00023288"/>
    </source>
</evidence>
<evidence type="ECO:0000256" key="8">
    <source>
        <dbReference type="ARBA" id="ARBA00022729"/>
    </source>
</evidence>
<dbReference type="GeneID" id="495522"/>
<dbReference type="PRINTS" id="PR00346">
    <property type="entry name" value="TISSUEFACTOR"/>
</dbReference>
<evidence type="ECO:0000256" key="18">
    <source>
        <dbReference type="SAM" id="SignalP"/>
    </source>
</evidence>
<evidence type="ECO:0000313" key="22">
    <source>
        <dbReference type="Xenbase" id="XB-GENE-983891"/>
    </source>
</evidence>
<keyword evidence="12" id="KW-0564">Palmitate</keyword>
<dbReference type="PROSITE" id="PS50853">
    <property type="entry name" value="FN3"/>
    <property type="match status" value="1"/>
</dbReference>
<dbReference type="Gene3D" id="2.60.40.10">
    <property type="entry name" value="Immunoglobulins"/>
    <property type="match status" value="2"/>
</dbReference>
<dbReference type="InterPro" id="IPR050650">
    <property type="entry name" value="Type-II_Cytokine-TF_Rcpt"/>
</dbReference>
<dbReference type="Xenbase" id="XB-GENE-983891">
    <property type="gene designation" value="f3.S"/>
</dbReference>
<dbReference type="PANTHER" id="PTHR20859">
    <property type="entry name" value="INTERFERON/INTERLEUKIN RECEPTOR"/>
    <property type="match status" value="1"/>
</dbReference>
<evidence type="ECO:0000256" key="3">
    <source>
        <dbReference type="ARBA" id="ARBA00009197"/>
    </source>
</evidence>
<dbReference type="OrthoDB" id="8942372at2759"/>
<evidence type="ECO:0000259" key="19">
    <source>
        <dbReference type="PROSITE" id="PS50853"/>
    </source>
</evidence>
<organism evidence="20 21">
    <name type="scientific">Xenopus laevis</name>
    <name type="common">African clawed frog</name>
    <dbReference type="NCBI Taxonomy" id="8355"/>
    <lineage>
        <taxon>Eukaryota</taxon>
        <taxon>Metazoa</taxon>
        <taxon>Chordata</taxon>
        <taxon>Craniata</taxon>
        <taxon>Vertebrata</taxon>
        <taxon>Euteleostomi</taxon>
        <taxon>Amphibia</taxon>
        <taxon>Batrachia</taxon>
        <taxon>Anura</taxon>
        <taxon>Pipoidea</taxon>
        <taxon>Pipidae</taxon>
        <taxon>Xenopodinae</taxon>
        <taxon>Xenopus</taxon>
        <taxon>Xenopus</taxon>
    </lineage>
</organism>
<keyword evidence="10" id="KW-0094">Blood coagulation</keyword>
<dbReference type="GO" id="GO:0019221">
    <property type="term" value="P:cytokine-mediated signaling pathway"/>
    <property type="evidence" value="ECO:0000318"/>
    <property type="project" value="GO_Central"/>
</dbReference>
<keyword evidence="13" id="KW-1015">Disulfide bond</keyword>
<keyword evidence="6 17" id="KW-0812">Transmembrane</keyword>
<comment type="function">
    <text evidence="1">Initiates blood coagulation by forming a complex with circulating factor VII or VIIa. The [TF:VIIa] complex activates factors IX or X by specific limited proteolysis. TF plays a role in normal hemostasis by initiating the cell-surface assembly and propagation of the coagulation protease cascade.</text>
</comment>
<evidence type="ECO:0000256" key="12">
    <source>
        <dbReference type="ARBA" id="ARBA00023139"/>
    </source>
</evidence>
<keyword evidence="20" id="KW-1185">Reference proteome</keyword>
<dbReference type="InterPro" id="IPR015373">
    <property type="entry name" value="Interferon/interleukin_rcp_dom"/>
</dbReference>
<evidence type="ECO:0000256" key="11">
    <source>
        <dbReference type="ARBA" id="ARBA00023136"/>
    </source>
</evidence>
<evidence type="ECO:0000256" key="9">
    <source>
        <dbReference type="ARBA" id="ARBA00022989"/>
    </source>
</evidence>
<comment type="similarity">
    <text evidence="3">Belongs to the tissue factor family.</text>
</comment>
<feature type="transmembrane region" description="Helical" evidence="17">
    <location>
        <begin position="245"/>
        <end position="268"/>
    </location>
</feature>
<feature type="domain" description="Fibronectin type-III" evidence="19">
    <location>
        <begin position="20"/>
        <end position="121"/>
    </location>
</feature>
<dbReference type="AGR" id="Xenbase:XB-GENE-983891"/>
<keyword evidence="11 17" id="KW-0472">Membrane</keyword>
<dbReference type="GO" id="GO:0007596">
    <property type="term" value="P:blood coagulation"/>
    <property type="evidence" value="ECO:0007669"/>
    <property type="project" value="UniProtKB-KW"/>
</dbReference>
<evidence type="ECO:0000256" key="16">
    <source>
        <dbReference type="ARBA" id="ARBA00031171"/>
    </source>
</evidence>
<evidence type="ECO:0000256" key="4">
    <source>
        <dbReference type="ARBA" id="ARBA00011184"/>
    </source>
</evidence>
<evidence type="ECO:0000256" key="7">
    <source>
        <dbReference type="ARBA" id="ARBA00022696"/>
    </source>
</evidence>
<evidence type="ECO:0000256" key="14">
    <source>
        <dbReference type="ARBA" id="ARBA00023180"/>
    </source>
</evidence>
<comment type="subunit">
    <text evidence="4">Interacts with HSPE; the interaction, inhibited by heparin, promotes the generation of activated factor X and activates coagulation in the presence of activated factor VII.</text>
</comment>
<evidence type="ECO:0000256" key="2">
    <source>
        <dbReference type="ARBA" id="ARBA00004479"/>
    </source>
</evidence>
<dbReference type="InterPro" id="IPR001187">
    <property type="entry name" value="Tissue_factor"/>
</dbReference>
<sequence>MCRTCLPLTVLLVCSWLLRGHRTLATETTSIGKAVNVRWSSINGKTIIEWEPKPINYTYTVEVAGEGANWKRKCIHTTATECDVTDLLENVNDTYTARIISEVQDTEDFTEEFPYTDSPPFVPYKQTIIGKPVIESYNFSKDITKLTVIVKDPLTPYRFSNGSFKSVRDIFNNDFEYTVFYRRASSTGKKQETSNSNEIVVNVDQGESYCFYVQATIPSRSQNRDSQVSEEKCTTASKNELDVTVLFAVIISVVLIVVIVIALSVMLCKRKRAKPEKAPENDML</sequence>